<accession>A0A8S1IKF3</accession>
<organism evidence="8 9">
    <name type="scientific">Ostreobium quekettii</name>
    <dbReference type="NCBI Taxonomy" id="121088"/>
    <lineage>
        <taxon>Eukaryota</taxon>
        <taxon>Viridiplantae</taxon>
        <taxon>Chlorophyta</taxon>
        <taxon>core chlorophytes</taxon>
        <taxon>Ulvophyceae</taxon>
        <taxon>TCBD clade</taxon>
        <taxon>Bryopsidales</taxon>
        <taxon>Ostreobineae</taxon>
        <taxon>Ostreobiaceae</taxon>
        <taxon>Ostreobium</taxon>
    </lineage>
</organism>
<keyword evidence="9" id="KW-1185">Reference proteome</keyword>
<dbReference type="OrthoDB" id="8300183at2759"/>
<gene>
    <name evidence="8" type="ORF">OSTQU699_LOCUS181</name>
</gene>
<dbReference type="InterPro" id="IPR001444">
    <property type="entry name" value="Flag_bb_rod_N"/>
</dbReference>
<feature type="domain" description="Flagellar basal body rod protein N-terminal" evidence="6">
    <location>
        <begin position="22"/>
        <end position="41"/>
    </location>
</feature>
<feature type="domain" description="Flagellar basal-body/hook protein C-terminal" evidence="7">
    <location>
        <begin position="218"/>
        <end position="260"/>
    </location>
</feature>
<dbReference type="InterPro" id="IPR010930">
    <property type="entry name" value="Flg_bb/hook_C_dom"/>
</dbReference>
<evidence type="ECO:0000256" key="4">
    <source>
        <dbReference type="ARBA" id="ARBA00023143"/>
    </source>
</evidence>
<evidence type="ECO:0000259" key="6">
    <source>
        <dbReference type="Pfam" id="PF00460"/>
    </source>
</evidence>
<comment type="similarity">
    <text evidence="2">Belongs to the flagella basal body rod proteins family.</text>
</comment>
<evidence type="ECO:0000313" key="8">
    <source>
        <dbReference type="EMBL" id="CAD7694818.1"/>
    </source>
</evidence>
<evidence type="ECO:0000256" key="1">
    <source>
        <dbReference type="ARBA" id="ARBA00004117"/>
    </source>
</evidence>
<name>A0A8S1IKF3_9CHLO</name>
<comment type="caution">
    <text evidence="8">The sequence shown here is derived from an EMBL/GenBank/DDBJ whole genome shotgun (WGS) entry which is preliminary data.</text>
</comment>
<dbReference type="InterPro" id="IPR006299">
    <property type="entry name" value="FlgC"/>
</dbReference>
<dbReference type="AlphaFoldDB" id="A0A8S1IKF3"/>
<feature type="domain" description="Flagellar basal body rod protein N-terminal" evidence="6">
    <location>
        <begin position="141"/>
        <end position="159"/>
    </location>
</feature>
<evidence type="ECO:0000256" key="2">
    <source>
        <dbReference type="ARBA" id="ARBA00009677"/>
    </source>
</evidence>
<dbReference type="EMBL" id="CAJHUC010000279">
    <property type="protein sequence ID" value="CAD7694818.1"/>
    <property type="molecule type" value="Genomic_DNA"/>
</dbReference>
<protein>
    <recommendedName>
        <fullName evidence="3">Flagellar basal-body rod protein FlgC</fullName>
    </recommendedName>
</protein>
<keyword evidence="4" id="KW-0975">Bacterial flagellum</keyword>
<evidence type="ECO:0000313" key="9">
    <source>
        <dbReference type="Proteomes" id="UP000708148"/>
    </source>
</evidence>
<dbReference type="Pfam" id="PF00460">
    <property type="entry name" value="Flg_bb_rod"/>
    <property type="match status" value="2"/>
</dbReference>
<dbReference type="InterPro" id="IPR006300">
    <property type="entry name" value="FlgB"/>
</dbReference>
<dbReference type="Pfam" id="PF06429">
    <property type="entry name" value="Flg_bbr_C"/>
    <property type="match status" value="1"/>
</dbReference>
<proteinExistence type="inferred from homology"/>
<comment type="subcellular location">
    <subcellularLocation>
        <location evidence="1">Bacterial flagellum basal body</location>
    </subcellularLocation>
</comment>
<reference evidence="8" key="1">
    <citation type="submission" date="2020-12" db="EMBL/GenBank/DDBJ databases">
        <authorList>
            <person name="Iha C."/>
        </authorList>
    </citation>
    <scope>NUCLEOTIDE SEQUENCE</scope>
</reference>
<dbReference type="NCBIfam" id="TIGR01396">
    <property type="entry name" value="FlgB"/>
    <property type="match status" value="1"/>
</dbReference>
<evidence type="ECO:0000256" key="5">
    <source>
        <dbReference type="ARBA" id="ARBA00025933"/>
    </source>
</evidence>
<dbReference type="PANTHER" id="PTHR30435:SF12">
    <property type="entry name" value="FLAGELLAR BASAL BODY ROD PROTEIN FLGB"/>
    <property type="match status" value="1"/>
</dbReference>
<comment type="subunit">
    <text evidence="5">The basal body constitutes a major portion of the flagellar organelle and consists of four rings (L,P,S, and M) mounted on a central rod. The rod consists of about 26 subunits of FlgG in the distal portion, and FlgB, FlgC and FlgF are thought to build up the proximal portion of the rod with about 6 subunits each.</text>
</comment>
<dbReference type="PANTHER" id="PTHR30435">
    <property type="entry name" value="FLAGELLAR PROTEIN"/>
    <property type="match status" value="1"/>
</dbReference>
<evidence type="ECO:0000259" key="7">
    <source>
        <dbReference type="Pfam" id="PF06429"/>
    </source>
</evidence>
<dbReference type="NCBIfam" id="TIGR01395">
    <property type="entry name" value="FlgC"/>
    <property type="match status" value="1"/>
</dbReference>
<sequence>MAPDIFKSSTLPVLEQVVNFAQARHGVLAGNIANLDTPGYKTRDLSPELFQENLKQAIEDSRRPVSPGQAMAASETGQTPTNYNAFAKVEESMKSILRHDGVDVSLEHQIAEISKNHAQHNLAVNLMSNQFRLLRAAISERQRTRLNAISSNLANMSTTRNEAGQPEAYRPRYVTFQTDTGIQTSGGGAGVRVASVDESTEAPNMKYQPGHPDADPNGYVAYPNVDMTTEFVDALEATRAYEANIGVIEITKDLGSQTLRIIA</sequence>
<evidence type="ECO:0000256" key="3">
    <source>
        <dbReference type="ARBA" id="ARBA00017941"/>
    </source>
</evidence>
<dbReference type="Proteomes" id="UP000708148">
    <property type="component" value="Unassembled WGS sequence"/>
</dbReference>